<feature type="region of interest" description="Disordered" evidence="1">
    <location>
        <begin position="397"/>
        <end position="529"/>
    </location>
</feature>
<feature type="compositionally biased region" description="Polar residues" evidence="1">
    <location>
        <begin position="76"/>
        <end position="93"/>
    </location>
</feature>
<feature type="compositionally biased region" description="Low complexity" evidence="1">
    <location>
        <begin position="256"/>
        <end position="268"/>
    </location>
</feature>
<proteinExistence type="predicted"/>
<feature type="compositionally biased region" description="Basic and acidic residues" evidence="1">
    <location>
        <begin position="146"/>
        <end position="168"/>
    </location>
</feature>
<gene>
    <name evidence="2" type="ORF">LTR77_000719</name>
</gene>
<feature type="region of interest" description="Disordered" evidence="1">
    <location>
        <begin position="562"/>
        <end position="657"/>
    </location>
</feature>
<feature type="compositionally biased region" description="Low complexity" evidence="1">
    <location>
        <begin position="399"/>
        <end position="413"/>
    </location>
</feature>
<name>A0AAV9PTC1_9PEZI</name>
<accession>A0AAV9PTC1</accession>
<protein>
    <submittedName>
        <fullName evidence="2">Uncharacterized protein</fullName>
    </submittedName>
</protein>
<feature type="compositionally biased region" description="Low complexity" evidence="1">
    <location>
        <begin position="683"/>
        <end position="692"/>
    </location>
</feature>
<dbReference type="EMBL" id="JAVRRT010000001">
    <property type="protein sequence ID" value="KAK5175580.1"/>
    <property type="molecule type" value="Genomic_DNA"/>
</dbReference>
<feature type="compositionally biased region" description="Basic residues" evidence="1">
    <location>
        <begin position="430"/>
        <end position="439"/>
    </location>
</feature>
<feature type="compositionally biased region" description="Polar residues" evidence="1">
    <location>
        <begin position="246"/>
        <end position="255"/>
    </location>
</feature>
<evidence type="ECO:0000313" key="3">
    <source>
        <dbReference type="Proteomes" id="UP001337655"/>
    </source>
</evidence>
<feature type="compositionally biased region" description="Polar residues" evidence="1">
    <location>
        <begin position="214"/>
        <end position="225"/>
    </location>
</feature>
<sequence>MAVHEGMNGTVPLSADDDQLLTELNRLKDAVLEGHSTLALPSAAIERLRAALLAPDAPSNGFSAPQTNALANGSAYATNQTQPQKPSSFSLSHSLPGLQKAAAPSASDASQVYGTKPSSAAGLDPIFLEKSDSLVRAEGQLKRQRLDRELQNQVDHGKQNSRDREHGVEASSSIDVDAVLASALRRVKPVSGLEANDAASSSFDENDYYSSQVQSDWSSEASSKNGSDRAADSFTADFERLDGAPQPSSSRPKQTASSSARPAPHSAHNVPRAEADDDMYDPEDGEYDDDVYTPPDPPAIGHSQAYEAPVASQQRFPVEREDSDYEPGEITAGTEPEKITADNVISTQLRSQKPAPAPRQVPIIRNHLTHIAAPQPNRVSPLATAKASNYELELVNGSPQVVQKPQQYPKYVPARQSSASPPVPANISNGKKKKAKKRKREPEPAGRSKKRNRQNAPESAARPTQQQEPYIKDEPVSPPPFNGMVTHPGYGQPPTYQRPPELDLVTPRQAPLSQYSYEPPRSGLRYEYGQPAGSAVVRVGSPALHRPVQRDTQDLRRVASMHYAQRPASPPAAAYSPVGPYQRRTSSMTYGDSRVPHAGQYHESVVPSTFAEQPNAAPVYYESSDRSRSPPRYPEYQDPYAQSEPSTNMMPPPDAAPKRIIVDQYGNRYMEAGPAPAQPQPQPARYAPSRASMAPIETRPYPEMTVERAPSRASVAYAPQPPQTVYYQPADRGMPPPPSRRQPESQYAYVDSNGVSVREYLNRPAAEPPQYAPQPTSPVYQQVRAYDQMPPPPAPPARNDTAPAYAPSRSYSVVPEEPQYLPASYVRQSSVAPIQYVRQEPAPAPPRAVSVMPPPDYRMSAQPAPQRTYSQAPPQSVRYVDQYGKEVYPQQVSQVHYQ</sequence>
<feature type="compositionally biased region" description="Pro residues" evidence="1">
    <location>
        <begin position="842"/>
        <end position="856"/>
    </location>
</feature>
<organism evidence="2 3">
    <name type="scientific">Saxophila tyrrhenica</name>
    <dbReference type="NCBI Taxonomy" id="1690608"/>
    <lineage>
        <taxon>Eukaryota</taxon>
        <taxon>Fungi</taxon>
        <taxon>Dikarya</taxon>
        <taxon>Ascomycota</taxon>
        <taxon>Pezizomycotina</taxon>
        <taxon>Dothideomycetes</taxon>
        <taxon>Dothideomycetidae</taxon>
        <taxon>Mycosphaerellales</taxon>
        <taxon>Extremaceae</taxon>
        <taxon>Saxophila</taxon>
    </lineage>
</organism>
<feature type="region of interest" description="Disordered" evidence="1">
    <location>
        <begin position="786"/>
        <end position="810"/>
    </location>
</feature>
<feature type="region of interest" description="Disordered" evidence="1">
    <location>
        <begin position="670"/>
        <end position="746"/>
    </location>
</feature>
<feature type="region of interest" description="Disordered" evidence="1">
    <location>
        <begin position="839"/>
        <end position="876"/>
    </location>
</feature>
<feature type="compositionally biased region" description="Polar residues" evidence="1">
    <location>
        <begin position="454"/>
        <end position="468"/>
    </location>
</feature>
<keyword evidence="3" id="KW-1185">Reference proteome</keyword>
<dbReference type="AlphaFoldDB" id="A0AAV9PTC1"/>
<feature type="region of interest" description="Disordered" evidence="1">
    <location>
        <begin position="214"/>
        <end position="335"/>
    </location>
</feature>
<comment type="caution">
    <text evidence="2">The sequence shown here is derived from an EMBL/GenBank/DDBJ whole genome shotgun (WGS) entry which is preliminary data.</text>
</comment>
<feature type="compositionally biased region" description="Basic and acidic residues" evidence="1">
    <location>
        <begin position="226"/>
        <end position="242"/>
    </location>
</feature>
<dbReference type="Proteomes" id="UP001337655">
    <property type="component" value="Unassembled WGS sequence"/>
</dbReference>
<feature type="region of interest" description="Disordered" evidence="1">
    <location>
        <begin position="146"/>
        <end position="172"/>
    </location>
</feature>
<feature type="compositionally biased region" description="Polar residues" evidence="1">
    <location>
        <begin position="863"/>
        <end position="874"/>
    </location>
</feature>
<dbReference type="RefSeq" id="XP_064664218.1">
    <property type="nucleotide sequence ID" value="XM_064797984.1"/>
</dbReference>
<evidence type="ECO:0000256" key="1">
    <source>
        <dbReference type="SAM" id="MobiDB-lite"/>
    </source>
</evidence>
<feature type="compositionally biased region" description="Polar residues" evidence="1">
    <location>
        <begin position="107"/>
        <end position="116"/>
    </location>
</feature>
<feature type="region of interest" description="Disordered" evidence="1">
    <location>
        <begin position="76"/>
        <end position="116"/>
    </location>
</feature>
<dbReference type="GeneID" id="89922069"/>
<feature type="compositionally biased region" description="Acidic residues" evidence="1">
    <location>
        <begin position="275"/>
        <end position="291"/>
    </location>
</feature>
<reference evidence="2 3" key="1">
    <citation type="submission" date="2023-08" db="EMBL/GenBank/DDBJ databases">
        <title>Black Yeasts Isolated from many extreme environments.</title>
        <authorList>
            <person name="Coleine C."/>
            <person name="Stajich J.E."/>
            <person name="Selbmann L."/>
        </authorList>
    </citation>
    <scope>NUCLEOTIDE SEQUENCE [LARGE SCALE GENOMIC DNA]</scope>
    <source>
        <strain evidence="2 3">CCFEE 5935</strain>
    </source>
</reference>
<evidence type="ECO:0000313" key="2">
    <source>
        <dbReference type="EMBL" id="KAK5175580.1"/>
    </source>
</evidence>